<keyword evidence="3" id="KW-1185">Reference proteome</keyword>
<sequence>MHDNGLLSRLLDPPTAADETPSDAIHLSAALTPGFSGFSRMRESTLFAVPSSRLTRLTIRVSIFRAALTAYNRSSHEVRRQNQQERLPAIGLSGPECHRAPPRSVLFRAVGTASQLRPGGFERDHFLTSIRTDDQEELEQTQLDAEQQLQDGENREREVD</sequence>
<evidence type="ECO:0000256" key="1">
    <source>
        <dbReference type="SAM" id="MobiDB-lite"/>
    </source>
</evidence>
<reference evidence="2 3" key="1">
    <citation type="journal article" date="2013" name="PLoS Genet.">
        <title>Plant-symbiotic fungi as chemical engineers: Multi-genome analysis of the Clavicipitaceae reveals dynamics of alkaloid loci.</title>
        <authorList>
            <person name="Schardl C.L."/>
            <person name="Young C.A."/>
            <person name="Hesse U."/>
            <person name="Amyotte S.G."/>
            <person name="Andreeva K."/>
            <person name="Calie P.J."/>
            <person name="Fleetwood D.J."/>
            <person name="Haws D.C."/>
            <person name="Moore N."/>
            <person name="Oeser B."/>
            <person name="Panaccione D.G."/>
            <person name="Schweri K.K."/>
            <person name="Voisey C.R."/>
            <person name="Farman M.L."/>
            <person name="Jaromczyk J.W."/>
            <person name="Roe B.A."/>
            <person name="O'Sullivan D.M."/>
            <person name="Scott B."/>
            <person name="Tudzynski P."/>
            <person name="An Z."/>
            <person name="Arnaoudova E.G."/>
            <person name="Bullock C.T."/>
            <person name="Charlton N.D."/>
            <person name="Chen L."/>
            <person name="Cox M."/>
            <person name="Dinkins R.D."/>
            <person name="Florea S."/>
            <person name="Glenn A.E."/>
            <person name="Gordon A."/>
            <person name="Gueldener U."/>
            <person name="Harris D.R."/>
            <person name="Hollin W."/>
            <person name="Jaromczyk J."/>
            <person name="Johnson R.D."/>
            <person name="Khan A.K."/>
            <person name="Leistner E."/>
            <person name="Leuchtmann A."/>
            <person name="Li C."/>
            <person name="Liu J."/>
            <person name="Liu J."/>
            <person name="Liu M."/>
            <person name="Mace W."/>
            <person name="Machado C."/>
            <person name="Nagabhyru P."/>
            <person name="Pan J."/>
            <person name="Schmid J."/>
            <person name="Sugawara K."/>
            <person name="Steiner U."/>
            <person name="Takach J.E."/>
            <person name="Tanaka E."/>
            <person name="Webb J.S."/>
            <person name="Wilson E.V."/>
            <person name="Wiseman J.L."/>
            <person name="Yoshida R."/>
            <person name="Zeng Z."/>
        </authorList>
    </citation>
    <scope>NUCLEOTIDE SEQUENCE [LARGE SCALE GENOMIC DNA]</scope>
    <source>
        <strain evidence="2 3">20.1</strain>
    </source>
</reference>
<dbReference type="Proteomes" id="UP000016801">
    <property type="component" value="Unassembled WGS sequence"/>
</dbReference>
<evidence type="ECO:0000313" key="2">
    <source>
        <dbReference type="EMBL" id="CCE29515.1"/>
    </source>
</evidence>
<dbReference type="EMBL" id="CAGA01000015">
    <property type="protein sequence ID" value="CCE29515.1"/>
    <property type="molecule type" value="Genomic_DNA"/>
</dbReference>
<dbReference type="HOGENOM" id="CLU_1651987_0_0_1"/>
<gene>
    <name evidence="2" type="ORF">CPUR_03362</name>
</gene>
<feature type="compositionally biased region" description="Polar residues" evidence="1">
    <location>
        <begin position="140"/>
        <end position="151"/>
    </location>
</feature>
<evidence type="ECO:0000313" key="3">
    <source>
        <dbReference type="Proteomes" id="UP000016801"/>
    </source>
</evidence>
<dbReference type="AlphaFoldDB" id="M1W4W5"/>
<feature type="region of interest" description="Disordered" evidence="1">
    <location>
        <begin position="132"/>
        <end position="160"/>
    </location>
</feature>
<protein>
    <submittedName>
        <fullName evidence="2">Uncharacterized protein</fullName>
    </submittedName>
</protein>
<proteinExistence type="predicted"/>
<accession>M1W4W5</accession>
<feature type="region of interest" description="Disordered" evidence="1">
    <location>
        <begin position="1"/>
        <end position="21"/>
    </location>
</feature>
<name>M1W4W5_CLAP2</name>
<organism evidence="2 3">
    <name type="scientific">Claviceps purpurea (strain 20.1)</name>
    <name type="common">Ergot fungus</name>
    <name type="synonym">Sphacelia segetum</name>
    <dbReference type="NCBI Taxonomy" id="1111077"/>
    <lineage>
        <taxon>Eukaryota</taxon>
        <taxon>Fungi</taxon>
        <taxon>Dikarya</taxon>
        <taxon>Ascomycota</taxon>
        <taxon>Pezizomycotina</taxon>
        <taxon>Sordariomycetes</taxon>
        <taxon>Hypocreomycetidae</taxon>
        <taxon>Hypocreales</taxon>
        <taxon>Clavicipitaceae</taxon>
        <taxon>Claviceps</taxon>
    </lineage>
</organism>
<comment type="caution">
    <text evidence="2">The sequence shown here is derived from an EMBL/GenBank/DDBJ whole genome shotgun (WGS) entry which is preliminary data.</text>
</comment>
<dbReference type="VEuPathDB" id="FungiDB:CPUR_03362"/>